<gene>
    <name evidence="1" type="ORF">G7043_17845</name>
</gene>
<evidence type="ECO:0000313" key="1">
    <source>
        <dbReference type="EMBL" id="NGY60797.1"/>
    </source>
</evidence>
<proteinExistence type="predicted"/>
<accession>A0A7C9VY83</accession>
<name>A0A7C9VY83_9PSEU</name>
<organism evidence="1 2">
    <name type="scientific">Lentzea alba</name>
    <dbReference type="NCBI Taxonomy" id="2714351"/>
    <lineage>
        <taxon>Bacteria</taxon>
        <taxon>Bacillati</taxon>
        <taxon>Actinomycetota</taxon>
        <taxon>Actinomycetes</taxon>
        <taxon>Pseudonocardiales</taxon>
        <taxon>Pseudonocardiaceae</taxon>
        <taxon>Lentzea</taxon>
    </lineage>
</organism>
<reference evidence="1 2" key="1">
    <citation type="submission" date="2020-03" db="EMBL/GenBank/DDBJ databases">
        <title>Isolation and identification of active actinomycetes.</title>
        <authorList>
            <person name="Sun X."/>
        </authorList>
    </citation>
    <scope>NUCLEOTIDE SEQUENCE [LARGE SCALE GENOMIC DNA]</scope>
    <source>
        <strain evidence="1 2">NEAU-D13</strain>
    </source>
</reference>
<protein>
    <submittedName>
        <fullName evidence="1">MarR family transcriptional regulator</fullName>
    </submittedName>
</protein>
<dbReference type="EMBL" id="JAAMPJ010000004">
    <property type="protein sequence ID" value="NGY60797.1"/>
    <property type="molecule type" value="Genomic_DNA"/>
</dbReference>
<sequence>MTTLNSGTELSFDLLAGALTGRDTARATGTLHVMGNPGGRIHLRDGGIVAVESAGSPGPDALLSRSGRISEGRIGSTALQVIAMMAAHDAAFTLVAGDIERCVLTADALDVAIPMNVPVEPVRLLQETSRRLSALSALPHPLSPHRERVAPTRALHQLDQELSPARREILVHASGRRCARDIAFVCGRSVYAVTIEVCRMVGDGLLTVVSGTSISGDDVPLPRSLRRQLLPRLFKQGERKRP</sequence>
<dbReference type="RefSeq" id="WP_166046775.1">
    <property type="nucleotide sequence ID" value="NZ_JAAMPJ010000004.1"/>
</dbReference>
<comment type="caution">
    <text evidence="1">The sequence shown here is derived from an EMBL/GenBank/DDBJ whole genome shotgun (WGS) entry which is preliminary data.</text>
</comment>
<dbReference type="Proteomes" id="UP000481360">
    <property type="component" value="Unassembled WGS sequence"/>
</dbReference>
<evidence type="ECO:0000313" key="2">
    <source>
        <dbReference type="Proteomes" id="UP000481360"/>
    </source>
</evidence>
<keyword evidence="2" id="KW-1185">Reference proteome</keyword>
<dbReference type="AlphaFoldDB" id="A0A7C9VY83"/>